<dbReference type="SUPFAM" id="SSF160148">
    <property type="entry name" value="CPE0013-like"/>
    <property type="match status" value="1"/>
</dbReference>
<proteinExistence type="predicted"/>
<sequence length="118" mass="12960">MKKEIICTVCPMGCEIEVEGSDKEVTSIKGFGCKRGEVYGNNEFLHPVRILTSTVKVAGQNELLAVRSEEPIPKELIMDCMKVIAEKTVCDTPIQRYDVVIPNICDSGINIVATSTVK</sequence>
<comment type="caution">
    <text evidence="1">The sequence shown here is derived from an EMBL/GenBank/DDBJ whole genome shotgun (WGS) entry which is preliminary data.</text>
</comment>
<organism evidence="1 2">
    <name type="scientific">Aequitasia blattaphilus</name>
    <dbReference type="NCBI Taxonomy" id="2949332"/>
    <lineage>
        <taxon>Bacteria</taxon>
        <taxon>Bacillati</taxon>
        <taxon>Bacillota</taxon>
        <taxon>Clostridia</taxon>
        <taxon>Lachnospirales</taxon>
        <taxon>Lachnospiraceae</taxon>
        <taxon>Aequitasia</taxon>
    </lineage>
</organism>
<gene>
    <name evidence="1" type="ORF">NK125_13505</name>
</gene>
<keyword evidence="2" id="KW-1185">Reference proteome</keyword>
<dbReference type="InterPro" id="IPR036593">
    <property type="entry name" value="CPE0013-like_sf"/>
</dbReference>
<dbReference type="Proteomes" id="UP001523566">
    <property type="component" value="Unassembled WGS sequence"/>
</dbReference>
<reference evidence="1 2" key="1">
    <citation type="journal article" date="2022" name="Genome Biol. Evol.">
        <title>Host diet, physiology and behaviors set the stage for Lachnospiraceae cladogenesis.</title>
        <authorList>
            <person name="Vera-Ponce De Leon A."/>
            <person name="Schneider M."/>
            <person name="Jahnes B.C."/>
            <person name="Sadowski V."/>
            <person name="Camuy-Velez L.A."/>
            <person name="Duan J."/>
            <person name="Sabree Z.L."/>
        </authorList>
    </citation>
    <scope>NUCLEOTIDE SEQUENCE [LARGE SCALE GENOMIC DNA]</scope>
    <source>
        <strain evidence="1 2">PAL113</strain>
    </source>
</reference>
<dbReference type="PANTHER" id="PTHR39450:SF1">
    <property type="entry name" value="DUF1667 DOMAIN-CONTAINING PROTEIN"/>
    <property type="match status" value="1"/>
</dbReference>
<accession>A0ABT1EC55</accession>
<name>A0ABT1EC55_9FIRM</name>
<protein>
    <submittedName>
        <fullName evidence="1">DUF1667 domain-containing protein</fullName>
    </submittedName>
</protein>
<dbReference type="Pfam" id="PF07892">
    <property type="entry name" value="DUF1667"/>
    <property type="match status" value="1"/>
</dbReference>
<dbReference type="EMBL" id="JAMZFW010000026">
    <property type="protein sequence ID" value="MCP1103418.1"/>
    <property type="molecule type" value="Genomic_DNA"/>
</dbReference>
<dbReference type="RefSeq" id="WP_262067191.1">
    <property type="nucleotide sequence ID" value="NZ_JAMXOD010000026.1"/>
</dbReference>
<dbReference type="Gene3D" id="3.10.530.10">
    <property type="entry name" value="CPE0013-like"/>
    <property type="match status" value="1"/>
</dbReference>
<dbReference type="InterPro" id="IPR012460">
    <property type="entry name" value="DUF1667"/>
</dbReference>
<dbReference type="PANTHER" id="PTHR39450">
    <property type="entry name" value="MOLYBDOPTERIN OXIDOREDUCTASE, 4FE-4S CLUSTER-BINDING SUBUNIT"/>
    <property type="match status" value="1"/>
</dbReference>
<evidence type="ECO:0000313" key="1">
    <source>
        <dbReference type="EMBL" id="MCP1103418.1"/>
    </source>
</evidence>
<evidence type="ECO:0000313" key="2">
    <source>
        <dbReference type="Proteomes" id="UP001523566"/>
    </source>
</evidence>